<dbReference type="Pfam" id="PF04364">
    <property type="entry name" value="DNA_pol3_chi"/>
    <property type="match status" value="1"/>
</dbReference>
<dbReference type="GO" id="GO:0003887">
    <property type="term" value="F:DNA-directed DNA polymerase activity"/>
    <property type="evidence" value="ECO:0007669"/>
    <property type="project" value="InterPro"/>
</dbReference>
<name>A0A418WNJ7_9SPHN</name>
<dbReference type="GO" id="GO:0003677">
    <property type="term" value="F:DNA binding"/>
    <property type="evidence" value="ECO:0007669"/>
    <property type="project" value="InterPro"/>
</dbReference>
<dbReference type="PANTHER" id="PTHR38767">
    <property type="entry name" value="DNA POLYMERASE III SUBUNIT CHI"/>
    <property type="match status" value="1"/>
</dbReference>
<evidence type="ECO:0000313" key="1">
    <source>
        <dbReference type="EMBL" id="RJF91575.1"/>
    </source>
</evidence>
<dbReference type="Proteomes" id="UP000286100">
    <property type="component" value="Unassembled WGS sequence"/>
</dbReference>
<dbReference type="AlphaFoldDB" id="A0A418WNJ7"/>
<dbReference type="GO" id="GO:0032298">
    <property type="term" value="P:positive regulation of DNA-templated DNA replication initiation"/>
    <property type="evidence" value="ECO:0007669"/>
    <property type="project" value="TreeGrafter"/>
</dbReference>
<comment type="caution">
    <text evidence="1">The sequence shown here is derived from an EMBL/GenBank/DDBJ whole genome shotgun (WGS) entry which is preliminary data.</text>
</comment>
<dbReference type="RefSeq" id="WP_119763846.1">
    <property type="nucleotide sequence ID" value="NZ_QYUM01000003.1"/>
</dbReference>
<evidence type="ECO:0000313" key="2">
    <source>
        <dbReference type="Proteomes" id="UP000286100"/>
    </source>
</evidence>
<organism evidence="1 2">
    <name type="scientific">Sphingomonas cavernae</name>
    <dbReference type="NCBI Taxonomy" id="2320861"/>
    <lineage>
        <taxon>Bacteria</taxon>
        <taxon>Pseudomonadati</taxon>
        <taxon>Pseudomonadota</taxon>
        <taxon>Alphaproteobacteria</taxon>
        <taxon>Sphingomonadales</taxon>
        <taxon>Sphingomonadaceae</taxon>
        <taxon>Sphingomonas</taxon>
    </lineage>
</organism>
<protein>
    <submittedName>
        <fullName evidence="1">DNA polymerase III subunit chi</fullName>
    </submittedName>
</protein>
<keyword evidence="2" id="KW-1185">Reference proteome</keyword>
<dbReference type="Gene3D" id="3.40.50.10110">
    <property type="entry name" value="DNA polymerase III subunit chi"/>
    <property type="match status" value="1"/>
</dbReference>
<proteinExistence type="predicted"/>
<reference evidence="1 2" key="1">
    <citation type="submission" date="2018-09" db="EMBL/GenBank/DDBJ databases">
        <authorList>
            <person name="Zhu H."/>
        </authorList>
    </citation>
    <scope>NUCLEOTIDE SEQUENCE [LARGE SCALE GENOMIC DNA]</scope>
    <source>
        <strain evidence="1 2">K2R01-6</strain>
    </source>
</reference>
<dbReference type="SUPFAM" id="SSF102400">
    <property type="entry name" value="DNA polymerase III chi subunit"/>
    <property type="match status" value="1"/>
</dbReference>
<dbReference type="OrthoDB" id="9795973at2"/>
<dbReference type="InterPro" id="IPR036768">
    <property type="entry name" value="PolIII_chi_sf"/>
</dbReference>
<sequence>MQVDFYQLEARPVEQVLPRIAERLFESGARLLVVADEENVLERLDAALWAYRDDAFLPHAIAGRDADAAQPVLLSKLTDATNGARNIALADGLWRDEALEFDRTFFLFDGETVDGARAAWRALGGREGLERRFWKQDERGKWSQVA</sequence>
<dbReference type="PANTHER" id="PTHR38767:SF1">
    <property type="entry name" value="DNA POLYMERASE III SUBUNIT CHI"/>
    <property type="match status" value="1"/>
</dbReference>
<dbReference type="InterPro" id="IPR007459">
    <property type="entry name" value="DNA_pol3_chi"/>
</dbReference>
<gene>
    <name evidence="1" type="ORF">D3876_13040</name>
</gene>
<accession>A0A418WNJ7</accession>
<dbReference type="EMBL" id="QYUM01000003">
    <property type="protein sequence ID" value="RJF91575.1"/>
    <property type="molecule type" value="Genomic_DNA"/>
</dbReference>
<dbReference type="GO" id="GO:0006260">
    <property type="term" value="P:DNA replication"/>
    <property type="evidence" value="ECO:0007669"/>
    <property type="project" value="InterPro"/>
</dbReference>